<evidence type="ECO:0000256" key="1">
    <source>
        <dbReference type="SAM" id="Coils"/>
    </source>
</evidence>
<dbReference type="Pfam" id="PF14223">
    <property type="entry name" value="Retrotran_gag_2"/>
    <property type="match status" value="1"/>
</dbReference>
<accession>A0A6L2L7B9</accession>
<keyword evidence="1" id="KW-0175">Coiled coil</keyword>
<dbReference type="EMBL" id="BKCJ010003760">
    <property type="protein sequence ID" value="GEU57010.1"/>
    <property type="molecule type" value="Genomic_DNA"/>
</dbReference>
<dbReference type="AlphaFoldDB" id="A0A6L2L7B9"/>
<organism evidence="3">
    <name type="scientific">Tanacetum cinerariifolium</name>
    <name type="common">Dalmatian daisy</name>
    <name type="synonym">Chrysanthemum cinerariifolium</name>
    <dbReference type="NCBI Taxonomy" id="118510"/>
    <lineage>
        <taxon>Eukaryota</taxon>
        <taxon>Viridiplantae</taxon>
        <taxon>Streptophyta</taxon>
        <taxon>Embryophyta</taxon>
        <taxon>Tracheophyta</taxon>
        <taxon>Spermatophyta</taxon>
        <taxon>Magnoliopsida</taxon>
        <taxon>eudicotyledons</taxon>
        <taxon>Gunneridae</taxon>
        <taxon>Pentapetalae</taxon>
        <taxon>asterids</taxon>
        <taxon>campanulids</taxon>
        <taxon>Asterales</taxon>
        <taxon>Asteraceae</taxon>
        <taxon>Asteroideae</taxon>
        <taxon>Anthemideae</taxon>
        <taxon>Anthemidinae</taxon>
        <taxon>Tanacetum</taxon>
    </lineage>
</organism>
<proteinExistence type="predicted"/>
<evidence type="ECO:0008006" key="4">
    <source>
        <dbReference type="Google" id="ProtNLM"/>
    </source>
</evidence>
<comment type="caution">
    <text evidence="3">The sequence shown here is derived from an EMBL/GenBank/DDBJ whole genome shotgun (WGS) entry which is preliminary data.</text>
</comment>
<name>A0A6L2L7B9_TANCI</name>
<evidence type="ECO:0000256" key="2">
    <source>
        <dbReference type="SAM" id="MobiDB-lite"/>
    </source>
</evidence>
<feature type="region of interest" description="Disordered" evidence="2">
    <location>
        <begin position="356"/>
        <end position="386"/>
    </location>
</feature>
<evidence type="ECO:0000313" key="3">
    <source>
        <dbReference type="EMBL" id="GEU57010.1"/>
    </source>
</evidence>
<sequence length="650" mass="74089">MNYVTYCLTAKSTWDDLILYHEGPSDVKESRAIDLKLCYNTFKFKEGESLAQTFTRYKALMNELVNDGIKLLKIEINTGFINGLSKLWLAFCQCLRNTNHVKEYELASLFGKLKYEENFIDNIYKTEKTLVSATPLPSYLPLLSRTFKIVLMMKRIQEAYEEEVSSDENEATKVKALMALANEERVFVSKESVSKGEWVMISIQKQAKLDLLNMQHVNTKILKENQNLRNELKELTSITETWLNNSNKVNQCISEPIPTQKKKILGMDQFNKDTSSSGLKDLVFVKSLADNSEVSITGSSKPKLSKVEDFNLTNHDTNKHPLPLLEKLAGAKPIHGAKTIKSILKSNPTFKAESLKGITLKEPSSAPAKDNKKGSSASKTSSAPTCKLKNVKVKDDRPLAIVMKELNKLKLHLNKKSHLISKTVSLNRYELCRSYDHDTYGHHRIISLRREIKPRDPQHVTKNCEICGSNVHTTYDHNDIEWFRKREALQDKSFKANLTFNSQLVSVQDIKQILRNPTFLLSREFLGTQKEKHLMCLSVASWQTFMLKSSKLKPFTKSSNMYKEYLVEFWYSAKAFENSKVSFLIPTSGIYGEVEVTTFRNAIGAHYLFHSSEYVAPPSLDVVSHWFPTIGYGKEVSAKGTLMKSLFPPR</sequence>
<feature type="coiled-coil region" evidence="1">
    <location>
        <begin position="218"/>
        <end position="245"/>
    </location>
</feature>
<feature type="compositionally biased region" description="Low complexity" evidence="2">
    <location>
        <begin position="374"/>
        <end position="383"/>
    </location>
</feature>
<protein>
    <recommendedName>
        <fullName evidence="4">Retrovirus-related Pol polyprotein from transposon TNT 1-94</fullName>
    </recommendedName>
</protein>
<reference evidence="3" key="1">
    <citation type="journal article" date="2019" name="Sci. Rep.">
        <title>Draft genome of Tanacetum cinerariifolium, the natural source of mosquito coil.</title>
        <authorList>
            <person name="Yamashiro T."/>
            <person name="Shiraishi A."/>
            <person name="Satake H."/>
            <person name="Nakayama K."/>
        </authorList>
    </citation>
    <scope>NUCLEOTIDE SEQUENCE</scope>
</reference>
<gene>
    <name evidence="3" type="ORF">Tci_028988</name>
</gene>